<feature type="region of interest" description="Disordered" evidence="1">
    <location>
        <begin position="1"/>
        <end position="20"/>
    </location>
</feature>
<feature type="domain" description="HTH marR-type" evidence="2">
    <location>
        <begin position="68"/>
        <end position="133"/>
    </location>
</feature>
<evidence type="ECO:0000313" key="3">
    <source>
        <dbReference type="EMBL" id="GLR63551.1"/>
    </source>
</evidence>
<dbReference type="EMBL" id="BSOR01000016">
    <property type="protein sequence ID" value="GLR63551.1"/>
    <property type="molecule type" value="Genomic_DNA"/>
</dbReference>
<dbReference type="PIRSF" id="PIRSF036158">
    <property type="entry name" value="UCP036158_MarR"/>
    <property type="match status" value="1"/>
</dbReference>
<evidence type="ECO:0000256" key="1">
    <source>
        <dbReference type="SAM" id="MobiDB-lite"/>
    </source>
</evidence>
<dbReference type="InterPro" id="IPR000835">
    <property type="entry name" value="HTH_MarR-typ"/>
</dbReference>
<reference evidence="4" key="1">
    <citation type="journal article" date="2019" name="Int. J. Syst. Evol. Microbiol.">
        <title>The Global Catalogue of Microorganisms (GCM) 10K type strain sequencing project: providing services to taxonomists for standard genome sequencing and annotation.</title>
        <authorList>
            <consortium name="The Broad Institute Genomics Platform"/>
            <consortium name="The Broad Institute Genome Sequencing Center for Infectious Disease"/>
            <person name="Wu L."/>
            <person name="Ma J."/>
        </authorList>
    </citation>
    <scope>NUCLEOTIDE SEQUENCE [LARGE SCALE GENOMIC DNA]</scope>
    <source>
        <strain evidence="4">NBRC 100033</strain>
    </source>
</reference>
<dbReference type="Pfam" id="PF13463">
    <property type="entry name" value="HTH_27"/>
    <property type="match status" value="1"/>
</dbReference>
<evidence type="ECO:0000259" key="2">
    <source>
        <dbReference type="Pfam" id="PF13463"/>
    </source>
</evidence>
<proteinExistence type="predicted"/>
<dbReference type="Gene3D" id="1.10.10.10">
    <property type="entry name" value="Winged helix-like DNA-binding domain superfamily/Winged helix DNA-binding domain"/>
    <property type="match status" value="1"/>
</dbReference>
<sequence>MSNKTTKNLESEAPAKPKRKIGPIVSSAHLASGRSSELSELEFGLIVASNAFNRWMIHCASAAGIPDMSPLDVLVLHSSNHRSRAKKVSDICMVLNIEDTHTVTYSLKKLLKQELVQSEKRGKETFYSVTDKGAERCKVYSEVRENCLVDSLKTLGFAKDDLGEVAVLLRGISGLYDQAARSAASL</sequence>
<keyword evidence="4" id="KW-1185">Reference proteome</keyword>
<protein>
    <recommendedName>
        <fullName evidence="2">HTH marR-type domain-containing protein</fullName>
    </recommendedName>
</protein>
<dbReference type="InterPro" id="IPR036390">
    <property type="entry name" value="WH_DNA-bd_sf"/>
</dbReference>
<evidence type="ECO:0000313" key="4">
    <source>
        <dbReference type="Proteomes" id="UP001156682"/>
    </source>
</evidence>
<dbReference type="Proteomes" id="UP001156682">
    <property type="component" value="Unassembled WGS sequence"/>
</dbReference>
<name>A0ABQ5ZVR8_9GAMM</name>
<dbReference type="InterPro" id="IPR036388">
    <property type="entry name" value="WH-like_DNA-bd_sf"/>
</dbReference>
<organism evidence="3 4">
    <name type="scientific">Marinospirillum insulare</name>
    <dbReference type="NCBI Taxonomy" id="217169"/>
    <lineage>
        <taxon>Bacteria</taxon>
        <taxon>Pseudomonadati</taxon>
        <taxon>Pseudomonadota</taxon>
        <taxon>Gammaproteobacteria</taxon>
        <taxon>Oceanospirillales</taxon>
        <taxon>Oceanospirillaceae</taxon>
        <taxon>Marinospirillum</taxon>
    </lineage>
</organism>
<dbReference type="RefSeq" id="WP_027849892.1">
    <property type="nucleotide sequence ID" value="NZ_BSOR01000016.1"/>
</dbReference>
<gene>
    <name evidence="3" type="ORF">GCM10007878_09860</name>
</gene>
<dbReference type="SUPFAM" id="SSF46785">
    <property type="entry name" value="Winged helix' DNA-binding domain"/>
    <property type="match status" value="1"/>
</dbReference>
<comment type="caution">
    <text evidence="3">The sequence shown here is derived from an EMBL/GenBank/DDBJ whole genome shotgun (WGS) entry which is preliminary data.</text>
</comment>
<dbReference type="InterPro" id="IPR014601">
    <property type="entry name" value="Trans_reg_MarR_HTH"/>
</dbReference>
<accession>A0ABQ5ZVR8</accession>